<evidence type="ECO:0000256" key="1">
    <source>
        <dbReference type="SAM" id="MobiDB-lite"/>
    </source>
</evidence>
<dbReference type="RefSeq" id="XP_064661500.1">
    <property type="nucleotide sequence ID" value="XM_064800161.1"/>
</dbReference>
<feature type="compositionally biased region" description="Basic and acidic residues" evidence="1">
    <location>
        <begin position="17"/>
        <end position="29"/>
    </location>
</feature>
<name>A0AAV9PGE5_9PEZI</name>
<sequence length="197" mass="23400">MTTRARSDSTDDGPSEGSKKQRVGEHSPERPQAMEAKFKFPLYGKHRDEPCSVEINFLDNDSRPEHHSRLFLEIHGERDLLKWLELNCPSVKRIWIRFHFTSTVYDNQTEWDIAYASEVLQWLRWRCEYTMGVDVNGWAPRDWDLLSKCKKVFLREPLRGIQADVLIDRDGSTWGRDTEYYSWRRTHGELMPLLDLR</sequence>
<evidence type="ECO:0000313" key="2">
    <source>
        <dbReference type="EMBL" id="KAK5172782.1"/>
    </source>
</evidence>
<gene>
    <name evidence="2" type="ORF">LTR77_002902</name>
</gene>
<protein>
    <submittedName>
        <fullName evidence="2">Uncharacterized protein</fullName>
    </submittedName>
</protein>
<dbReference type="Proteomes" id="UP001337655">
    <property type="component" value="Unassembled WGS sequence"/>
</dbReference>
<keyword evidence="3" id="KW-1185">Reference proteome</keyword>
<feature type="region of interest" description="Disordered" evidence="1">
    <location>
        <begin position="1"/>
        <end position="33"/>
    </location>
</feature>
<evidence type="ECO:0000313" key="3">
    <source>
        <dbReference type="Proteomes" id="UP001337655"/>
    </source>
</evidence>
<accession>A0AAV9PGE5</accession>
<proteinExistence type="predicted"/>
<organism evidence="2 3">
    <name type="scientific">Saxophila tyrrhenica</name>
    <dbReference type="NCBI Taxonomy" id="1690608"/>
    <lineage>
        <taxon>Eukaryota</taxon>
        <taxon>Fungi</taxon>
        <taxon>Dikarya</taxon>
        <taxon>Ascomycota</taxon>
        <taxon>Pezizomycotina</taxon>
        <taxon>Dothideomycetes</taxon>
        <taxon>Dothideomycetidae</taxon>
        <taxon>Mycosphaerellales</taxon>
        <taxon>Extremaceae</taxon>
        <taxon>Saxophila</taxon>
    </lineage>
</organism>
<comment type="caution">
    <text evidence="2">The sequence shown here is derived from an EMBL/GenBank/DDBJ whole genome shotgun (WGS) entry which is preliminary data.</text>
</comment>
<dbReference type="EMBL" id="JAVRRT010000004">
    <property type="protein sequence ID" value="KAK5172782.1"/>
    <property type="molecule type" value="Genomic_DNA"/>
</dbReference>
<dbReference type="AlphaFoldDB" id="A0AAV9PGE5"/>
<reference evidence="2 3" key="1">
    <citation type="submission" date="2023-08" db="EMBL/GenBank/DDBJ databases">
        <title>Black Yeasts Isolated from many extreme environments.</title>
        <authorList>
            <person name="Coleine C."/>
            <person name="Stajich J.E."/>
            <person name="Selbmann L."/>
        </authorList>
    </citation>
    <scope>NUCLEOTIDE SEQUENCE [LARGE SCALE GENOMIC DNA]</scope>
    <source>
        <strain evidence="2 3">CCFEE 5935</strain>
    </source>
</reference>
<dbReference type="GeneID" id="89924249"/>